<keyword evidence="1" id="KW-1185">Reference proteome</keyword>
<protein>
    <submittedName>
        <fullName evidence="2">Uncharacterized protein</fullName>
    </submittedName>
</protein>
<evidence type="ECO:0000313" key="2">
    <source>
        <dbReference type="WBParaSite" id="PDA_v2.g20647.t1"/>
    </source>
</evidence>
<reference evidence="2" key="1">
    <citation type="submission" date="2022-11" db="UniProtKB">
        <authorList>
            <consortium name="WormBaseParasite"/>
        </authorList>
    </citation>
    <scope>IDENTIFICATION</scope>
</reference>
<dbReference type="WBParaSite" id="PDA_v2.g20647.t1">
    <property type="protein sequence ID" value="PDA_v2.g20647.t1"/>
    <property type="gene ID" value="PDA_v2.g20647"/>
</dbReference>
<proteinExistence type="predicted"/>
<dbReference type="AlphaFoldDB" id="A0A914PWC9"/>
<name>A0A914PWC9_9BILA</name>
<organism evidence="1 2">
    <name type="scientific">Panagrolaimus davidi</name>
    <dbReference type="NCBI Taxonomy" id="227884"/>
    <lineage>
        <taxon>Eukaryota</taxon>
        <taxon>Metazoa</taxon>
        <taxon>Ecdysozoa</taxon>
        <taxon>Nematoda</taxon>
        <taxon>Chromadorea</taxon>
        <taxon>Rhabditida</taxon>
        <taxon>Tylenchina</taxon>
        <taxon>Panagrolaimomorpha</taxon>
        <taxon>Panagrolaimoidea</taxon>
        <taxon>Panagrolaimidae</taxon>
        <taxon>Panagrolaimus</taxon>
    </lineage>
</organism>
<evidence type="ECO:0000313" key="1">
    <source>
        <dbReference type="Proteomes" id="UP000887578"/>
    </source>
</evidence>
<accession>A0A914PWC9</accession>
<sequence>MIDIAEFYQLYEWAENQALVKNESNDENFNKNDAIKAEMTPFFKLMKFKKMGPLFLIEYVVKKGFLFSHGELSNILGIIHGDVKVKITNSDGSSIYGYLRNKSAIEIIENLKNRESDNHDNYFIYWKTKCKEPSTPCPLKWKAGVK</sequence>
<dbReference type="Proteomes" id="UP000887578">
    <property type="component" value="Unplaced"/>
</dbReference>